<dbReference type="Pfam" id="PF08484">
    <property type="entry name" value="Methyltransf_14"/>
    <property type="match status" value="1"/>
</dbReference>
<proteinExistence type="predicted"/>
<accession>A0ABT0J5R0</accession>
<dbReference type="InterPro" id="IPR013691">
    <property type="entry name" value="MeTrfase_14"/>
</dbReference>
<keyword evidence="3" id="KW-0489">Methyltransferase</keyword>
<reference evidence="3 4" key="1">
    <citation type="submission" date="2022-02" db="EMBL/GenBank/DDBJ databases">
        <title>The car tank lid bacteriome: a reservoir of bacteria with potential in bioremediation of fuel.</title>
        <authorList>
            <person name="Vidal-Verdu A."/>
            <person name="Gomez-Martinez D."/>
            <person name="Latorre-Perez A."/>
            <person name="Pereto J."/>
            <person name="Porcar M."/>
        </authorList>
    </citation>
    <scope>NUCLEOTIDE SEQUENCE [LARGE SCALE GENOMIC DNA]</scope>
    <source>
        <strain evidence="3 4">4D.3</strain>
    </source>
</reference>
<dbReference type="Proteomes" id="UP001651050">
    <property type="component" value="Unassembled WGS sequence"/>
</dbReference>
<evidence type="ECO:0000259" key="2">
    <source>
        <dbReference type="Pfam" id="PF08484"/>
    </source>
</evidence>
<keyword evidence="4" id="KW-1185">Reference proteome</keyword>
<evidence type="ECO:0000313" key="4">
    <source>
        <dbReference type="Proteomes" id="UP001651050"/>
    </source>
</evidence>
<evidence type="ECO:0000313" key="3">
    <source>
        <dbReference type="EMBL" id="MCK9794826.1"/>
    </source>
</evidence>
<dbReference type="SUPFAM" id="SSF53335">
    <property type="entry name" value="S-adenosyl-L-methionine-dependent methyltransferases"/>
    <property type="match status" value="1"/>
</dbReference>
<feature type="region of interest" description="Disordered" evidence="1">
    <location>
        <begin position="1"/>
        <end position="33"/>
    </location>
</feature>
<name>A0ABT0J5R0_9MICO</name>
<gene>
    <name evidence="3" type="ORF">M1843_13830</name>
</gene>
<dbReference type="EMBL" id="JALQCY010000004">
    <property type="protein sequence ID" value="MCK9794826.1"/>
    <property type="molecule type" value="Genomic_DNA"/>
</dbReference>
<dbReference type="Gene3D" id="6.20.50.110">
    <property type="entry name" value="Methyltransferase, zinc-binding domain"/>
    <property type="match status" value="1"/>
</dbReference>
<dbReference type="GO" id="GO:0008168">
    <property type="term" value="F:methyltransferase activity"/>
    <property type="evidence" value="ECO:0007669"/>
    <property type="project" value="UniProtKB-KW"/>
</dbReference>
<dbReference type="Gene3D" id="3.40.50.150">
    <property type="entry name" value="Vaccinia Virus protein VP39"/>
    <property type="match status" value="1"/>
</dbReference>
<keyword evidence="3" id="KW-0808">Transferase</keyword>
<dbReference type="GO" id="GO:0032259">
    <property type="term" value="P:methylation"/>
    <property type="evidence" value="ECO:0007669"/>
    <property type="project" value="UniProtKB-KW"/>
</dbReference>
<protein>
    <submittedName>
        <fullName evidence="3">Class I SAM-dependent methyltransferase</fullName>
    </submittedName>
</protein>
<organism evidence="3 4">
    <name type="scientific">Isoptericola peretonis</name>
    <dbReference type="NCBI Taxonomy" id="2918523"/>
    <lineage>
        <taxon>Bacteria</taxon>
        <taxon>Bacillati</taxon>
        <taxon>Actinomycetota</taxon>
        <taxon>Actinomycetes</taxon>
        <taxon>Micrococcales</taxon>
        <taxon>Promicromonosporaceae</taxon>
        <taxon>Isoptericola</taxon>
    </lineage>
</organism>
<feature type="compositionally biased region" description="Pro residues" evidence="1">
    <location>
        <begin position="9"/>
        <end position="20"/>
    </location>
</feature>
<comment type="caution">
    <text evidence="3">The sequence shown here is derived from an EMBL/GenBank/DDBJ whole genome shotgun (WGS) entry which is preliminary data.</text>
</comment>
<dbReference type="Gene3D" id="3.40.50.720">
    <property type="entry name" value="NAD(P)-binding Rossmann-like Domain"/>
    <property type="match status" value="1"/>
</dbReference>
<sequence>MTDISTPTSPAPVAGPPGAPVDPSWRDRWDGSAEGVVVLDLGMQPPADLFPAPSDPTPDPEHPLRMVLSASTGLAQIETDPTSPEEPRGVEPAALVAQAEAAVDQAEAAGFVRRGARVLEYPSPHGGTWVEQLARRDMVEVTEGPAELIVDIFGMMHDADQRAALLERRDRLADDGVLLMQYHTLAAIVRGGIWNALRHGHFAYYSTPALVRMGAEVGLTAVGAWEYPLYGGTIMIAFAREGSRWGGQTPDVTAMVERETAEGILEARSVASLDTALRESVSAIGAYLHDATSRGLRVTGYGAASRTSALLRASDIDASQVVAVADASTAKHGRTMPGNRIPIVSPADMVALRPDRVLLFVPDLLDEVRRALPEVEADGGRWVVLDPMPREVAPL</sequence>
<dbReference type="InterPro" id="IPR038576">
    <property type="entry name" value="Methyltransf_Zn-bd_dom_put_sf"/>
</dbReference>
<feature type="domain" description="C-methyltransferase" evidence="2">
    <location>
        <begin position="229"/>
        <end position="385"/>
    </location>
</feature>
<evidence type="ECO:0000256" key="1">
    <source>
        <dbReference type="SAM" id="MobiDB-lite"/>
    </source>
</evidence>
<dbReference type="RefSeq" id="WP_416344687.1">
    <property type="nucleotide sequence ID" value="NZ_JALQCY010000004.1"/>
</dbReference>
<dbReference type="InterPro" id="IPR029063">
    <property type="entry name" value="SAM-dependent_MTases_sf"/>
</dbReference>